<comment type="caution">
    <text evidence="1">The sequence shown here is derived from an EMBL/GenBank/DDBJ whole genome shotgun (WGS) entry which is preliminary data.</text>
</comment>
<proteinExistence type="predicted"/>
<dbReference type="EMBL" id="LAZR01049785">
    <property type="protein sequence ID" value="KKK88829.1"/>
    <property type="molecule type" value="Genomic_DNA"/>
</dbReference>
<accession>A0A0F9BDY1</accession>
<name>A0A0F9BDY1_9ZZZZ</name>
<dbReference type="AlphaFoldDB" id="A0A0F9BDY1"/>
<protein>
    <submittedName>
        <fullName evidence="1">Uncharacterized protein</fullName>
    </submittedName>
</protein>
<evidence type="ECO:0000313" key="1">
    <source>
        <dbReference type="EMBL" id="KKK88829.1"/>
    </source>
</evidence>
<organism evidence="1">
    <name type="scientific">marine sediment metagenome</name>
    <dbReference type="NCBI Taxonomy" id="412755"/>
    <lineage>
        <taxon>unclassified sequences</taxon>
        <taxon>metagenomes</taxon>
        <taxon>ecological metagenomes</taxon>
    </lineage>
</organism>
<gene>
    <name evidence="1" type="ORF">LCGC14_2739210</name>
</gene>
<sequence>MSTGYEGKEEGDKFVGEQQWILKEWLGPIVRPGGAMGILEVFEDEKRTVRAHIEFESKEEFEWLKQRVNGGRRVECLTYNEDGLRLLGTSRVMIRTG</sequence>
<reference evidence="1" key="1">
    <citation type="journal article" date="2015" name="Nature">
        <title>Complex archaea that bridge the gap between prokaryotes and eukaryotes.</title>
        <authorList>
            <person name="Spang A."/>
            <person name="Saw J.H."/>
            <person name="Jorgensen S.L."/>
            <person name="Zaremba-Niedzwiedzka K."/>
            <person name="Martijn J."/>
            <person name="Lind A.E."/>
            <person name="van Eijk R."/>
            <person name="Schleper C."/>
            <person name="Guy L."/>
            <person name="Ettema T.J."/>
        </authorList>
    </citation>
    <scope>NUCLEOTIDE SEQUENCE</scope>
</reference>